<accession>A0ABT0DBM9</accession>
<sequence length="298" mass="31229">MADTASRPRPLRRNLPQIVTLSLAALVYSSCIQPGYGGDMASKSKVAARNTKAVEAEKAQAIKDRLSELKYINAISLDETRLVCVLGGTSQVKARQEARGNGFPEVWEYCAAAVDAAAERKLSGTLYGSLTVREMGIGNQVDSEGTMEAVANGEDLQTMLAIRRAAAKGDSSYTGITGKVMPLRPELAYDLGHYQGQAKPESIPAISAGAQAQGVVACYAETPLDSITLDGHVLPATKACFIVGGNAGKRYAVSPEQTGSTTPPNPAPEDTGALTPAPTPGTAIANRDADVRRSTPPR</sequence>
<keyword evidence="3" id="KW-1185">Reference proteome</keyword>
<feature type="region of interest" description="Disordered" evidence="1">
    <location>
        <begin position="252"/>
        <end position="298"/>
    </location>
</feature>
<comment type="caution">
    <text evidence="2">The sequence shown here is derived from an EMBL/GenBank/DDBJ whole genome shotgun (WGS) entry which is preliminary data.</text>
</comment>
<dbReference type="Proteomes" id="UP001203284">
    <property type="component" value="Unassembled WGS sequence"/>
</dbReference>
<evidence type="ECO:0000313" key="3">
    <source>
        <dbReference type="Proteomes" id="UP001203284"/>
    </source>
</evidence>
<feature type="compositionally biased region" description="Low complexity" evidence="1">
    <location>
        <begin position="271"/>
        <end position="285"/>
    </location>
</feature>
<organism evidence="2 3">
    <name type="scientific">Ancylobacter crimeensis</name>
    <dbReference type="NCBI Taxonomy" id="2579147"/>
    <lineage>
        <taxon>Bacteria</taxon>
        <taxon>Pseudomonadati</taxon>
        <taxon>Pseudomonadota</taxon>
        <taxon>Alphaproteobacteria</taxon>
        <taxon>Hyphomicrobiales</taxon>
        <taxon>Xanthobacteraceae</taxon>
        <taxon>Ancylobacter</taxon>
    </lineage>
</organism>
<feature type="compositionally biased region" description="Basic and acidic residues" evidence="1">
    <location>
        <begin position="287"/>
        <end position="298"/>
    </location>
</feature>
<name>A0ABT0DBM9_9HYPH</name>
<evidence type="ECO:0000256" key="1">
    <source>
        <dbReference type="SAM" id="MobiDB-lite"/>
    </source>
</evidence>
<dbReference type="RefSeq" id="WP_247029076.1">
    <property type="nucleotide sequence ID" value="NZ_JALKCH010000006.1"/>
</dbReference>
<reference evidence="2 3" key="1">
    <citation type="submission" date="2022-04" db="EMBL/GenBank/DDBJ databases">
        <authorList>
            <person name="Grouzdev D.S."/>
            <person name="Pantiukh K.S."/>
            <person name="Krutkina M.S."/>
        </authorList>
    </citation>
    <scope>NUCLEOTIDE SEQUENCE [LARGE SCALE GENOMIC DNA]</scope>
    <source>
        <strain evidence="2 3">6x-1</strain>
    </source>
</reference>
<evidence type="ECO:0008006" key="4">
    <source>
        <dbReference type="Google" id="ProtNLM"/>
    </source>
</evidence>
<proteinExistence type="predicted"/>
<protein>
    <recommendedName>
        <fullName evidence="4">Lipoprotein</fullName>
    </recommendedName>
</protein>
<gene>
    <name evidence="2" type="ORF">MWN34_10625</name>
</gene>
<evidence type="ECO:0000313" key="2">
    <source>
        <dbReference type="EMBL" id="MCK0197366.1"/>
    </source>
</evidence>
<dbReference type="EMBL" id="JALKCH010000006">
    <property type="protein sequence ID" value="MCK0197366.1"/>
    <property type="molecule type" value="Genomic_DNA"/>
</dbReference>